<dbReference type="InterPro" id="IPR007173">
    <property type="entry name" value="ALO_C"/>
</dbReference>
<dbReference type="Proteomes" id="UP001243989">
    <property type="component" value="Unassembled WGS sequence"/>
</dbReference>
<reference evidence="3" key="1">
    <citation type="submission" date="2021-06" db="EMBL/GenBank/DDBJ databases">
        <title>Comparative genomics, transcriptomics and evolutionary studies reveal genomic signatures of adaptation to plant cell wall in hemibiotrophic fungi.</title>
        <authorList>
            <consortium name="DOE Joint Genome Institute"/>
            <person name="Baroncelli R."/>
            <person name="Diaz J.F."/>
            <person name="Benocci T."/>
            <person name="Peng M."/>
            <person name="Battaglia E."/>
            <person name="Haridas S."/>
            <person name="Andreopoulos W."/>
            <person name="Labutti K."/>
            <person name="Pangilinan J."/>
            <person name="Floch G.L."/>
            <person name="Makela M.R."/>
            <person name="Henrissat B."/>
            <person name="Grigoriev I.V."/>
            <person name="Crouch J.A."/>
            <person name="De Vries R.P."/>
            <person name="Sukno S.A."/>
            <person name="Thon M.R."/>
        </authorList>
    </citation>
    <scope>NUCLEOTIDE SEQUENCE</scope>
    <source>
        <strain evidence="3">CBS 102054</strain>
    </source>
</reference>
<organism evidence="3 4">
    <name type="scientific">Colletotrichum phormii</name>
    <dbReference type="NCBI Taxonomy" id="359342"/>
    <lineage>
        <taxon>Eukaryota</taxon>
        <taxon>Fungi</taxon>
        <taxon>Dikarya</taxon>
        <taxon>Ascomycota</taxon>
        <taxon>Pezizomycotina</taxon>
        <taxon>Sordariomycetes</taxon>
        <taxon>Hypocreomycetidae</taxon>
        <taxon>Glomerellales</taxon>
        <taxon>Glomerellaceae</taxon>
        <taxon>Colletotrichum</taxon>
        <taxon>Colletotrichum acutatum species complex</taxon>
    </lineage>
</organism>
<keyword evidence="4" id="KW-1185">Reference proteome</keyword>
<dbReference type="AlphaFoldDB" id="A0AAJ0EJ88"/>
<dbReference type="Gene3D" id="3.30.70.2520">
    <property type="match status" value="1"/>
</dbReference>
<proteinExistence type="predicted"/>
<dbReference type="PROSITE" id="PS51387">
    <property type="entry name" value="FAD_PCMH"/>
    <property type="match status" value="1"/>
</dbReference>
<dbReference type="Gene3D" id="3.30.43.10">
    <property type="entry name" value="Uridine Diphospho-n-acetylenolpyruvylglucosamine Reductase, domain 2"/>
    <property type="match status" value="1"/>
</dbReference>
<dbReference type="InterPro" id="IPR010031">
    <property type="entry name" value="FAD_lactone_oxidase-like"/>
</dbReference>
<evidence type="ECO:0000313" key="4">
    <source>
        <dbReference type="Proteomes" id="UP001243989"/>
    </source>
</evidence>
<dbReference type="GO" id="GO:0005739">
    <property type="term" value="C:mitochondrion"/>
    <property type="evidence" value="ECO:0007669"/>
    <property type="project" value="TreeGrafter"/>
</dbReference>
<dbReference type="InterPro" id="IPR016167">
    <property type="entry name" value="FAD-bd_PCMH_sub1"/>
</dbReference>
<dbReference type="EMBL" id="JAHMHQ010000006">
    <property type="protein sequence ID" value="KAK1638801.1"/>
    <property type="molecule type" value="Genomic_DNA"/>
</dbReference>
<dbReference type="InterPro" id="IPR016166">
    <property type="entry name" value="FAD-bd_PCMH"/>
</dbReference>
<dbReference type="InterPro" id="IPR036318">
    <property type="entry name" value="FAD-bd_PCMH-like_sf"/>
</dbReference>
<dbReference type="Pfam" id="PF04030">
    <property type="entry name" value="ALO"/>
    <property type="match status" value="1"/>
</dbReference>
<comment type="caution">
    <text evidence="3">The sequence shown here is derived from an EMBL/GenBank/DDBJ whole genome shotgun (WGS) entry which is preliminary data.</text>
</comment>
<dbReference type="GeneID" id="85478401"/>
<protein>
    <recommendedName>
        <fullName evidence="2">FAD-binding PCMH-type domain-containing protein</fullName>
    </recommendedName>
</protein>
<dbReference type="GO" id="GO:0016020">
    <property type="term" value="C:membrane"/>
    <property type="evidence" value="ECO:0007669"/>
    <property type="project" value="InterPro"/>
</dbReference>
<dbReference type="PANTHER" id="PTHR43762">
    <property type="entry name" value="L-GULONOLACTONE OXIDASE"/>
    <property type="match status" value="1"/>
</dbReference>
<dbReference type="GO" id="GO:0003885">
    <property type="term" value="F:D-arabinono-1,4-lactone oxidase activity"/>
    <property type="evidence" value="ECO:0007669"/>
    <property type="project" value="InterPro"/>
</dbReference>
<evidence type="ECO:0000259" key="2">
    <source>
        <dbReference type="PROSITE" id="PS51387"/>
    </source>
</evidence>
<feature type="domain" description="FAD-binding PCMH-type" evidence="2">
    <location>
        <begin position="175"/>
        <end position="371"/>
    </location>
</feature>
<dbReference type="GO" id="GO:0071949">
    <property type="term" value="F:FAD binding"/>
    <property type="evidence" value="ECO:0007669"/>
    <property type="project" value="InterPro"/>
</dbReference>
<dbReference type="RefSeq" id="XP_060447408.1">
    <property type="nucleotide sequence ID" value="XM_060593539.1"/>
</dbReference>
<accession>A0AAJ0EJ88</accession>
<evidence type="ECO:0000256" key="1">
    <source>
        <dbReference type="ARBA" id="ARBA00023002"/>
    </source>
</evidence>
<name>A0AAJ0EJ88_9PEZI</name>
<dbReference type="InterPro" id="IPR016169">
    <property type="entry name" value="FAD-bd_PCMH_sub2"/>
</dbReference>
<dbReference type="Gene3D" id="3.30.465.10">
    <property type="match status" value="1"/>
</dbReference>
<evidence type="ECO:0000313" key="3">
    <source>
        <dbReference type="EMBL" id="KAK1638801.1"/>
    </source>
</evidence>
<dbReference type="PANTHER" id="PTHR43762:SF1">
    <property type="entry name" value="D-ARABINONO-1,4-LACTONE OXIDASE"/>
    <property type="match status" value="1"/>
</dbReference>
<keyword evidence="1" id="KW-0560">Oxidoreductase</keyword>
<sequence length="748" mass="84949">MTSTSKAWDHSVDERIGHIAKGLHNNPKFSQKEVPGLQALLDDDINDDVDVDYVQFLRRLLQVFKDSKTDGVFSNILHKHTDDEQKRIKRFLAGDDPKKISDGFHMGPSLGCREELARLHEADCVIQVGAQGIKKLKEPIHALAVKERNFIEGNKDELRHQVYYKTEFQNWGLTVKNVPALTCVPKTSQEVQLIVKYAKAHNMGVRCSGFRHSWSPVFAENGYVLISLLGLHEVTKVPNITALPLPEPAANDLQTISMVSEKPLENGNYLVRVGTACTNGRLRRWCIENKTVTMPMNVIMVEITLGGSNAPICHGAGRRHQTLSDLVRRIEYVDCHGEPQEVSKPEHLRAASGCFGLMGVVTHITLEMSPMTYARLKPKKVSVALAVPPPSDLDLSQLPATLADPWRKLTERERRGYQEIFEDRATNDFYSEWFWFPYSDKVWVNCYNDTTDSAGVVNFPGDAHIFLSFVQTFTMNVLRNKTLLDKLVDQVCFTEAAVTLISRFAMWALPDKQVTTYVPDALHFQRAIQNVRVRDMEVDIPLVAKGGKTFGPDEAVEIDYAPVQRAWWDAILTAYTKENRQKCPMRMPLEMRIMGGSNVVMAPQRGNELGTCSIEVLTLHAASDIWVPFAQQVLDKWMALKDLNTQQLLKTRPHWAKEWKEFSVNCRPWLEKMKNEDYMAEIKEFLGIMADIGKEAGWTLEDLKTRFSNNLFDDIFFSNPPQKKTSVINVRATTKEIKLESGEDLVYL</sequence>
<dbReference type="SUPFAM" id="SSF56176">
    <property type="entry name" value="FAD-binding/transporter-associated domain-like"/>
    <property type="match status" value="1"/>
</dbReference>
<gene>
    <name evidence="3" type="ORF">BDP81DRAFT_459441</name>
</gene>